<dbReference type="PANTHER" id="PTHR33223">
    <property type="entry name" value="CCHC-TYPE DOMAIN-CONTAINING PROTEIN"/>
    <property type="match status" value="1"/>
</dbReference>
<accession>A0A699GSZ6</accession>
<name>A0A699GSZ6_TANCI</name>
<evidence type="ECO:0008006" key="2">
    <source>
        <dbReference type="Google" id="ProtNLM"/>
    </source>
</evidence>
<reference evidence="1" key="1">
    <citation type="journal article" date="2019" name="Sci. Rep.">
        <title>Draft genome of Tanacetum cinerariifolium, the natural source of mosquito coil.</title>
        <authorList>
            <person name="Yamashiro T."/>
            <person name="Shiraishi A."/>
            <person name="Satake H."/>
            <person name="Nakayama K."/>
        </authorList>
    </citation>
    <scope>NUCLEOTIDE SEQUENCE</scope>
</reference>
<protein>
    <recommendedName>
        <fullName evidence="2">Reverse transcriptase domain-containing protein</fullName>
    </recommendedName>
</protein>
<gene>
    <name evidence="1" type="ORF">Tci_187693</name>
</gene>
<evidence type="ECO:0000313" key="1">
    <source>
        <dbReference type="EMBL" id="GEW15717.1"/>
    </source>
</evidence>
<organism evidence="1">
    <name type="scientific">Tanacetum cinerariifolium</name>
    <name type="common">Dalmatian daisy</name>
    <name type="synonym">Chrysanthemum cinerariifolium</name>
    <dbReference type="NCBI Taxonomy" id="118510"/>
    <lineage>
        <taxon>Eukaryota</taxon>
        <taxon>Viridiplantae</taxon>
        <taxon>Streptophyta</taxon>
        <taxon>Embryophyta</taxon>
        <taxon>Tracheophyta</taxon>
        <taxon>Spermatophyta</taxon>
        <taxon>Magnoliopsida</taxon>
        <taxon>eudicotyledons</taxon>
        <taxon>Gunneridae</taxon>
        <taxon>Pentapetalae</taxon>
        <taxon>asterids</taxon>
        <taxon>campanulids</taxon>
        <taxon>Asterales</taxon>
        <taxon>Asteraceae</taxon>
        <taxon>Asteroideae</taxon>
        <taxon>Anthemideae</taxon>
        <taxon>Anthemidinae</taxon>
        <taxon>Tanacetum</taxon>
    </lineage>
</organism>
<dbReference type="PANTHER" id="PTHR33223:SF11">
    <property type="entry name" value="ELEMENT PROTEIN, PUTATIVE-RELATED"/>
    <property type="match status" value="1"/>
</dbReference>
<dbReference type="EMBL" id="BKCJ010047244">
    <property type="protein sequence ID" value="GEW15717.1"/>
    <property type="molecule type" value="Genomic_DNA"/>
</dbReference>
<proteinExistence type="predicted"/>
<sequence>MTKTREDYGSRIARQKFNKKARFELKGQFLKELRDNTFSGTNGEDPVEYIEKFLEIVDLVKIPNVTHNQLRLSNLPISLTRTARKWLEDEPYGSITTWVDLTKNFFGKFNLPSHTSRKKEASGVNIKNALWDYWRRGDDEEVLTDNELFNLGDENLIKENEIAQIFRIDTDIFHLETPLCEAFKEFNYLLKIDVDVLTKDIPRFKTYEEYKDDWIYEWNNGIPWVNVKPWSDDGVWT</sequence>
<comment type="caution">
    <text evidence="1">The sequence shown here is derived from an EMBL/GenBank/DDBJ whole genome shotgun (WGS) entry which is preliminary data.</text>
</comment>
<dbReference type="AlphaFoldDB" id="A0A699GSZ6"/>